<reference evidence="6 7" key="1">
    <citation type="journal article" date="1998" name="Science">
        <title>Genome sequence of the nematode C. elegans: a platform for investigating biology.</title>
        <authorList>
            <consortium name="The C. elegans sequencing consortium"/>
            <person name="Sulson J.E."/>
            <person name="Waterston R."/>
        </authorList>
    </citation>
    <scope>NUCLEOTIDE SEQUENCE [LARGE SCALE GENOMIC DNA]</scope>
    <source>
        <strain evidence="6 7">Bristol N2</strain>
    </source>
</reference>
<dbReference type="OMA" id="DWGGMNE"/>
<dbReference type="eggNOG" id="KOG3118">
    <property type="taxonomic scope" value="Eukaryota"/>
</dbReference>
<evidence type="ECO:0000256" key="3">
    <source>
        <dbReference type="ARBA" id="ARBA00023242"/>
    </source>
</evidence>
<feature type="compositionally biased region" description="Polar residues" evidence="4">
    <location>
        <begin position="389"/>
        <end position="407"/>
    </location>
</feature>
<evidence type="ECO:0007829" key="9">
    <source>
        <dbReference type="PeptideAtlas" id="Q22046"/>
    </source>
</evidence>
<keyword evidence="3" id="KW-0539">Nucleus</keyword>
<evidence type="ECO:0000259" key="5">
    <source>
        <dbReference type="Pfam" id="PF09368"/>
    </source>
</evidence>
<dbReference type="UCSC" id="T01B7.5a">
    <property type="organism name" value="c. elegans"/>
</dbReference>
<dbReference type="IntAct" id="Q22046">
    <property type="interactions" value="2"/>
</dbReference>
<proteinExistence type="evidence at protein level"/>
<comment type="similarity">
    <text evidence="2">Belongs to the SAS10 family.</text>
</comment>
<feature type="compositionally biased region" description="Acidic residues" evidence="4">
    <location>
        <begin position="58"/>
        <end position="77"/>
    </location>
</feature>
<feature type="compositionally biased region" description="Basic and acidic residues" evidence="4">
    <location>
        <begin position="331"/>
        <end position="350"/>
    </location>
</feature>
<dbReference type="AlphaFoldDB" id="Q22046"/>
<dbReference type="PaxDb" id="6239-T01B7.5a.1"/>
<protein>
    <submittedName>
        <fullName evidence="6">Sas10 C-terminal domain-containing protein</fullName>
    </submittedName>
</protein>
<evidence type="ECO:0000313" key="6">
    <source>
        <dbReference type="EMBL" id="CAA91298.2"/>
    </source>
</evidence>
<dbReference type="SMR" id="Q22046"/>
<dbReference type="PhylomeDB" id="Q22046"/>
<feature type="domain" description="Sas10 C-terminal" evidence="5">
    <location>
        <begin position="332"/>
        <end position="405"/>
    </location>
</feature>
<sequence>MSSRKGKASAHISYEDENDDLIDEINTFHNKDRKVEKGAIHKRKTFNRPEEVLNVEAEASDSSEDDGSDFDDDDVNDITDNKWGKKRKDFYGTGFVDKDWGGMREEEMEDAQLEEEDALTRQKQIDKSTAAIADLFDDDDEDEEEKEETVEVETVLEFNEENARTKNKKIVKTLEQFEARKRIFDLVVKPLENVIKQIPKCALRSQLVYVAQTYASYLMNTAFLLNLRAKQFSNEKLDDPLVDIHPVVESLKRLEKKITECEDFLHSNSDHLDELKKWAESEPENMEELISKVGDVQLTKKNFGAIMNNNLSTITSSDNTSIHPHFTPMDADEKRKASDKVAKNREYAERRGKKKAKTSKTKNRRKVHAIEKRVKSQIGNVRREMQKYSGETSGIRASTIKSTKLIA</sequence>
<dbReference type="KEGG" id="cel:CELE_T01B7.5"/>
<dbReference type="Pfam" id="PF09368">
    <property type="entry name" value="Sas10"/>
    <property type="match status" value="1"/>
</dbReference>
<accession>Q22046</accession>
<dbReference type="GeneID" id="174395"/>
<dbReference type="HOGENOM" id="CLU_676589_0_0_1"/>
<comment type="subcellular location">
    <subcellularLocation>
        <location evidence="1">Nucleus</location>
    </subcellularLocation>
</comment>
<dbReference type="PeptideAtlas" id="Q22046"/>
<feature type="region of interest" description="Disordered" evidence="4">
    <location>
        <begin position="326"/>
        <end position="407"/>
    </location>
</feature>
<feature type="compositionally biased region" description="Basic and acidic residues" evidence="4">
    <location>
        <begin position="29"/>
        <end position="39"/>
    </location>
</feature>
<keyword evidence="7" id="KW-1185">Reference proteome</keyword>
<dbReference type="PIR" id="H88244">
    <property type="entry name" value="H88244"/>
</dbReference>
<dbReference type="RefSeq" id="NP_001022291.1">
    <property type="nucleotide sequence ID" value="NM_001027120.2"/>
</dbReference>
<dbReference type="GO" id="GO:0032040">
    <property type="term" value="C:small-subunit processome"/>
    <property type="evidence" value="ECO:0000318"/>
    <property type="project" value="GO_Central"/>
</dbReference>
<gene>
    <name evidence="6" type="ORF">CELE_T01B7.5</name>
    <name evidence="6 8" type="ORF">T01B7.5</name>
</gene>
<keyword evidence="9" id="KW-1267">Proteomics identification</keyword>
<dbReference type="PANTHER" id="PTHR13237">
    <property type="entry name" value="SOMETHING ABOUT SILENCING PROTEIN 10-RELATED"/>
    <property type="match status" value="1"/>
</dbReference>
<dbReference type="Reactome" id="R-CEL-6791226">
    <property type="pathway name" value="Major pathway of rRNA processing in the nucleolus and cytosol"/>
</dbReference>
<dbReference type="CTD" id="174395"/>
<dbReference type="AGR" id="WB:WBGene00011311"/>
<dbReference type="STRING" id="6239.T01B7.5a.2"/>
<dbReference type="WormBase" id="T01B7.5a">
    <property type="protein sequence ID" value="CE23934"/>
    <property type="gene ID" value="WBGene00011311"/>
</dbReference>
<dbReference type="OrthoDB" id="1924577at2759"/>
<dbReference type="FunCoup" id="Q22046">
    <property type="interactions" value="2504"/>
</dbReference>
<dbReference type="PIR" id="T24273">
    <property type="entry name" value="T24273"/>
</dbReference>
<evidence type="ECO:0000256" key="2">
    <source>
        <dbReference type="ARBA" id="ARBA00010979"/>
    </source>
</evidence>
<dbReference type="EMBL" id="BX284602">
    <property type="protein sequence ID" value="CAA91298.2"/>
    <property type="molecule type" value="Genomic_DNA"/>
</dbReference>
<feature type="compositionally biased region" description="Basic residues" evidence="4">
    <location>
        <begin position="351"/>
        <end position="367"/>
    </location>
</feature>
<name>Q22046_CAEEL</name>
<dbReference type="InterPro" id="IPR018972">
    <property type="entry name" value="Sas10_C_dom"/>
</dbReference>
<dbReference type="InParanoid" id="Q22046"/>
<dbReference type="Proteomes" id="UP000001940">
    <property type="component" value="Chromosome II"/>
</dbReference>
<dbReference type="ExpressionAtlas" id="Q22046">
    <property type="expression patterns" value="baseline and differential"/>
</dbReference>
<evidence type="ECO:0000313" key="7">
    <source>
        <dbReference type="Proteomes" id="UP000001940"/>
    </source>
</evidence>
<evidence type="ECO:0000256" key="4">
    <source>
        <dbReference type="SAM" id="MobiDB-lite"/>
    </source>
</evidence>
<feature type="region of interest" description="Disordered" evidence="4">
    <location>
        <begin position="1"/>
        <end position="84"/>
    </location>
</feature>
<dbReference type="Bgee" id="WBGene00011311">
    <property type="expression patterns" value="Expressed in germ line (C elegans) and 4 other cell types or tissues"/>
</dbReference>
<organism evidence="6 7">
    <name type="scientific">Caenorhabditis elegans</name>
    <dbReference type="NCBI Taxonomy" id="6239"/>
    <lineage>
        <taxon>Eukaryota</taxon>
        <taxon>Metazoa</taxon>
        <taxon>Ecdysozoa</taxon>
        <taxon>Nematoda</taxon>
        <taxon>Chromadorea</taxon>
        <taxon>Rhabditida</taxon>
        <taxon>Rhabditina</taxon>
        <taxon>Rhabditomorpha</taxon>
        <taxon>Rhabditoidea</taxon>
        <taxon>Rhabditidae</taxon>
        <taxon>Peloderinae</taxon>
        <taxon>Caenorhabditis</taxon>
    </lineage>
</organism>
<dbReference type="GO" id="GO:0000462">
    <property type="term" value="P:maturation of SSU-rRNA from tricistronic rRNA transcript (SSU-rRNA, 5.8S rRNA, LSU-rRNA)"/>
    <property type="evidence" value="ECO:0000318"/>
    <property type="project" value="GO_Central"/>
</dbReference>
<evidence type="ECO:0000313" key="8">
    <source>
        <dbReference type="WormBase" id="T01B7.5a"/>
    </source>
</evidence>
<dbReference type="PANTHER" id="PTHR13237:SF8">
    <property type="entry name" value="SOMETHING ABOUT SILENCING PROTEIN 10"/>
    <property type="match status" value="1"/>
</dbReference>
<dbReference type="GO" id="GO:0005730">
    <property type="term" value="C:nucleolus"/>
    <property type="evidence" value="ECO:0000318"/>
    <property type="project" value="GO_Central"/>
</dbReference>
<evidence type="ECO:0000256" key="1">
    <source>
        <dbReference type="ARBA" id="ARBA00004123"/>
    </source>
</evidence>